<protein>
    <recommendedName>
        <fullName evidence="3">Phage PhiH1 repressor protein</fullName>
    </recommendedName>
</protein>
<dbReference type="EMBL" id="AOJH01000057">
    <property type="protein sequence ID" value="EMA64357.1"/>
    <property type="molecule type" value="Genomic_DNA"/>
</dbReference>
<dbReference type="AlphaFoldDB" id="M0P2G8"/>
<comment type="caution">
    <text evidence="1">The sequence shown here is derived from an EMBL/GenBank/DDBJ whole genome shotgun (WGS) entry which is preliminary data.</text>
</comment>
<dbReference type="Proteomes" id="UP000011546">
    <property type="component" value="Unassembled WGS sequence"/>
</dbReference>
<reference evidence="1 2" key="1">
    <citation type="journal article" date="2014" name="PLoS Genet.">
        <title>Phylogenetically driven sequencing of extremely halophilic archaea reveals strategies for static and dynamic osmo-response.</title>
        <authorList>
            <person name="Becker E.A."/>
            <person name="Seitzer P.M."/>
            <person name="Tritt A."/>
            <person name="Larsen D."/>
            <person name="Krusor M."/>
            <person name="Yao A.I."/>
            <person name="Wu D."/>
            <person name="Madern D."/>
            <person name="Eisen J.A."/>
            <person name="Darling A.E."/>
            <person name="Facciotti M.T."/>
        </authorList>
    </citation>
    <scope>NUCLEOTIDE SEQUENCE [LARGE SCALE GENOMIC DNA]</scope>
    <source>
        <strain evidence="1 2">JCM 14978</strain>
    </source>
</reference>
<gene>
    <name evidence="1" type="ORF">C468_08886</name>
</gene>
<name>M0P2G8_9EURY</name>
<organism evidence="1 2">
    <name type="scientific">Halorubrum kocurii JCM 14978</name>
    <dbReference type="NCBI Taxonomy" id="1230456"/>
    <lineage>
        <taxon>Archaea</taxon>
        <taxon>Methanobacteriati</taxon>
        <taxon>Methanobacteriota</taxon>
        <taxon>Stenosarchaea group</taxon>
        <taxon>Halobacteria</taxon>
        <taxon>Halobacteriales</taxon>
        <taxon>Haloferacaceae</taxon>
        <taxon>Halorubrum</taxon>
    </lineage>
</organism>
<sequence length="97" mass="11430">MTQMRRMGRWMYTVDERILEHLSEEAWASPSTMEAESEFQQLGADSEYIEQRCGQLVERELVAPIINGGRMYEITRWGLAYLRGDLDASHLQKWGRY</sequence>
<proteinExistence type="predicted"/>
<evidence type="ECO:0008006" key="3">
    <source>
        <dbReference type="Google" id="ProtNLM"/>
    </source>
</evidence>
<evidence type="ECO:0000313" key="2">
    <source>
        <dbReference type="Proteomes" id="UP000011546"/>
    </source>
</evidence>
<dbReference type="Gene3D" id="1.10.10.10">
    <property type="entry name" value="Winged helix-like DNA-binding domain superfamily/Winged helix DNA-binding domain"/>
    <property type="match status" value="1"/>
</dbReference>
<evidence type="ECO:0000313" key="1">
    <source>
        <dbReference type="EMBL" id="EMA64357.1"/>
    </source>
</evidence>
<keyword evidence="2" id="KW-1185">Reference proteome</keyword>
<dbReference type="InterPro" id="IPR036388">
    <property type="entry name" value="WH-like_DNA-bd_sf"/>
</dbReference>
<accession>M0P2G8</accession>